<dbReference type="EMBL" id="JASJQH010000060">
    <property type="protein sequence ID" value="KAK9767695.1"/>
    <property type="molecule type" value="Genomic_DNA"/>
</dbReference>
<organism evidence="2 3">
    <name type="scientific">Basidiobolus ranarum</name>
    <dbReference type="NCBI Taxonomy" id="34480"/>
    <lineage>
        <taxon>Eukaryota</taxon>
        <taxon>Fungi</taxon>
        <taxon>Fungi incertae sedis</taxon>
        <taxon>Zoopagomycota</taxon>
        <taxon>Entomophthoromycotina</taxon>
        <taxon>Basidiobolomycetes</taxon>
        <taxon>Basidiobolales</taxon>
        <taxon>Basidiobolaceae</taxon>
        <taxon>Basidiobolus</taxon>
    </lineage>
</organism>
<evidence type="ECO:0000313" key="2">
    <source>
        <dbReference type="EMBL" id="KAK9767695.1"/>
    </source>
</evidence>
<gene>
    <name evidence="2" type="ORF">K7432_002298</name>
</gene>
<evidence type="ECO:0000313" key="3">
    <source>
        <dbReference type="Proteomes" id="UP001479436"/>
    </source>
</evidence>
<feature type="region of interest" description="Disordered" evidence="1">
    <location>
        <begin position="1"/>
        <end position="43"/>
    </location>
</feature>
<accession>A0ABR2X1Q1</accession>
<feature type="region of interest" description="Disordered" evidence="1">
    <location>
        <begin position="321"/>
        <end position="353"/>
    </location>
</feature>
<comment type="caution">
    <text evidence="2">The sequence shown here is derived from an EMBL/GenBank/DDBJ whole genome shotgun (WGS) entry which is preliminary data.</text>
</comment>
<feature type="compositionally biased region" description="Polar residues" evidence="1">
    <location>
        <begin position="1"/>
        <end position="10"/>
    </location>
</feature>
<sequence length="353" mass="40752">MEQSSLFSNGSEDKDFDSDCTAISDPRTNQINLGEEKRPSAQTKKRILSNNNAIKSIHKRYLSLPLLRSALKDSELNTIREHGSEDLEVSDNPNSVETLEQELSTENTHQNEEIPTGNMGLLKNRVREFDALCSDMLFTASTYHQKYDQYKLDFNQQQQDFFNDLTTKFKEMPLELGNSLSEEIVNMINTKIQAIQTNVKHQLDLECTRTKEQITQITDQLNQLTQYFEKFNEKYLDMLSNQSAIQETLNRLRHTAQYPIFSNNNYPLLNQLPSIALTDLQHQVFIEEMTSVSTKSSTIHNLAEDKCPSDRENITREISVSSESTVRNRNDSLNKIKSETSKKRTKKRRLLIT</sequence>
<protein>
    <submittedName>
        <fullName evidence="2">Uncharacterized protein</fullName>
    </submittedName>
</protein>
<evidence type="ECO:0000256" key="1">
    <source>
        <dbReference type="SAM" id="MobiDB-lite"/>
    </source>
</evidence>
<feature type="compositionally biased region" description="Basic residues" evidence="1">
    <location>
        <begin position="343"/>
        <end position="353"/>
    </location>
</feature>
<dbReference type="Proteomes" id="UP001479436">
    <property type="component" value="Unassembled WGS sequence"/>
</dbReference>
<proteinExistence type="predicted"/>
<feature type="compositionally biased region" description="Basic and acidic residues" evidence="1">
    <location>
        <begin position="326"/>
        <end position="342"/>
    </location>
</feature>
<keyword evidence="3" id="KW-1185">Reference proteome</keyword>
<name>A0ABR2X1Q1_9FUNG</name>
<reference evidence="2 3" key="1">
    <citation type="submission" date="2023-04" db="EMBL/GenBank/DDBJ databases">
        <title>Genome of Basidiobolus ranarum AG-B5.</title>
        <authorList>
            <person name="Stajich J.E."/>
            <person name="Carter-House D."/>
            <person name="Gryganskyi A."/>
        </authorList>
    </citation>
    <scope>NUCLEOTIDE SEQUENCE [LARGE SCALE GENOMIC DNA]</scope>
    <source>
        <strain evidence="2 3">AG-B5</strain>
    </source>
</reference>